<dbReference type="InterPro" id="IPR029058">
    <property type="entry name" value="AB_hydrolase_fold"/>
</dbReference>
<sequence>MTSFMANADTPRSILTFVVSTRQDGSGGVDHMRNDGPAYSLQILSVPPDHHPGQIERPAFGSADPAHHFTVASAQELSREDFRNQLATNISGRIGSNRDVLLYVHGFNTGLDAARFRLAQIVTDGRFGGIPVLFTWPASDNLLDYEAARESATASRDALADLLKDLSDVPDIGRIHILAHSMGTWLTMEALHERAIAGSPSLNGKLGLVMLAAPDIDLSVFRSQLAGLDASHFSVLVSADDRALSLSRTLAGDRPRVGALDPRKPADRSALARLGVKVYDLSGKSDGLIDHDAYADIPDVVRSIGMQIGRRRIQDEDVTAVLGERPVSNDVTASPLPSATAAAPSSASAQVPAGTVPSSPSASTAH</sequence>
<proteinExistence type="predicted"/>
<name>A0A3D9YZ90_9HYPH</name>
<dbReference type="AlphaFoldDB" id="A0A3D9YZ90"/>
<dbReference type="EMBL" id="QUMO01000002">
    <property type="protein sequence ID" value="REF88083.1"/>
    <property type="molecule type" value="Genomic_DNA"/>
</dbReference>
<keyword evidence="3" id="KW-1185">Reference proteome</keyword>
<feature type="compositionally biased region" description="Low complexity" evidence="1">
    <location>
        <begin position="333"/>
        <end position="353"/>
    </location>
</feature>
<dbReference type="PANTHER" id="PTHR36513">
    <property type="entry name" value="ABC TRANSMEMBRANE TYPE-1 DOMAIN-CONTAINING PROTEIN"/>
    <property type="match status" value="1"/>
</dbReference>
<evidence type="ECO:0000256" key="1">
    <source>
        <dbReference type="SAM" id="MobiDB-lite"/>
    </source>
</evidence>
<dbReference type="Proteomes" id="UP000256900">
    <property type="component" value="Unassembled WGS sequence"/>
</dbReference>
<feature type="compositionally biased region" description="Polar residues" evidence="1">
    <location>
        <begin position="356"/>
        <end position="366"/>
    </location>
</feature>
<dbReference type="Gene3D" id="3.40.50.1820">
    <property type="entry name" value="alpha/beta hydrolase"/>
    <property type="match status" value="1"/>
</dbReference>
<dbReference type="Pfam" id="PF05990">
    <property type="entry name" value="DUF900"/>
    <property type="match status" value="1"/>
</dbReference>
<accession>A0A3D9YZ90</accession>
<dbReference type="PANTHER" id="PTHR36513:SF1">
    <property type="entry name" value="TRANSMEMBRANE PROTEIN"/>
    <property type="match status" value="1"/>
</dbReference>
<comment type="caution">
    <text evidence="2">The sequence shown here is derived from an EMBL/GenBank/DDBJ whole genome shotgun (WGS) entry which is preliminary data.</text>
</comment>
<evidence type="ECO:0000313" key="3">
    <source>
        <dbReference type="Proteomes" id="UP000256900"/>
    </source>
</evidence>
<dbReference type="RefSeq" id="WP_245411229.1">
    <property type="nucleotide sequence ID" value="NZ_CP025086.1"/>
</dbReference>
<feature type="region of interest" description="Disordered" evidence="1">
    <location>
        <begin position="325"/>
        <end position="366"/>
    </location>
</feature>
<evidence type="ECO:0000313" key="2">
    <source>
        <dbReference type="EMBL" id="REF88083.1"/>
    </source>
</evidence>
<dbReference type="SUPFAM" id="SSF53474">
    <property type="entry name" value="alpha/beta-Hydrolases"/>
    <property type="match status" value="1"/>
</dbReference>
<organism evidence="2 3">
    <name type="scientific">Methylovirgula ligni</name>
    <dbReference type="NCBI Taxonomy" id="569860"/>
    <lineage>
        <taxon>Bacteria</taxon>
        <taxon>Pseudomonadati</taxon>
        <taxon>Pseudomonadota</taxon>
        <taxon>Alphaproteobacteria</taxon>
        <taxon>Hyphomicrobiales</taxon>
        <taxon>Beijerinckiaceae</taxon>
        <taxon>Methylovirgula</taxon>
    </lineage>
</organism>
<dbReference type="InterPro" id="IPR010297">
    <property type="entry name" value="DUF900_hydrolase"/>
</dbReference>
<reference evidence="2 3" key="1">
    <citation type="submission" date="2018-08" db="EMBL/GenBank/DDBJ databases">
        <title>Genomic Encyclopedia of Type Strains, Phase IV (KMG-IV): sequencing the most valuable type-strain genomes for metagenomic binning, comparative biology and taxonomic classification.</title>
        <authorList>
            <person name="Goeker M."/>
        </authorList>
    </citation>
    <scope>NUCLEOTIDE SEQUENCE [LARGE SCALE GENOMIC DNA]</scope>
    <source>
        <strain evidence="2 3">BW863</strain>
    </source>
</reference>
<gene>
    <name evidence="2" type="ORF">DES32_1724</name>
</gene>
<protein>
    <submittedName>
        <fullName evidence="2">Esterase/lipase superfamily enzyme</fullName>
    </submittedName>
</protein>